<evidence type="ECO:0000256" key="1">
    <source>
        <dbReference type="ARBA" id="ARBA00022741"/>
    </source>
</evidence>
<reference evidence="7 8" key="1">
    <citation type="submission" date="2015-09" db="EMBL/GenBank/DDBJ databases">
        <authorList>
            <consortium name="Pathogen Informatics"/>
        </authorList>
    </citation>
    <scope>NUCLEOTIDE SEQUENCE [LARGE SCALE GENOMIC DNA]</scope>
    <source>
        <strain evidence="7 8">2789STDY5834835</strain>
    </source>
</reference>
<dbReference type="Proteomes" id="UP000095679">
    <property type="component" value="Unassembled WGS sequence"/>
</dbReference>
<dbReference type="GO" id="GO:0003677">
    <property type="term" value="F:DNA binding"/>
    <property type="evidence" value="ECO:0007669"/>
    <property type="project" value="InterPro"/>
</dbReference>
<dbReference type="AlphaFoldDB" id="A0A174I3U0"/>
<sequence length="668" mass="78140">MGLSQIDDEDLDNERKSIEKLFKYSDTFDSTVFNSGAGSGKTYALIECLKYIISCHREDLKSHNQKIACITYTNVAADHIKQQLGVSDVVEISTIHERIWSIICNQKSAVLSLHIEKLNNEIELINNQLSSKPDYEKYRELNSSLQTHFLQLMYENKKKYNMAYNLNAAGFKAAMPKEVHQQYTELISNVSKFKGLVDKLFKRKRYIECLQKIENGEKDYKEVYYDAMYNRDRLDKMRISHDTLLEYGYKLIEKYPRMRQLVIDHYPYILIDEYQDTADIVVKIMNIVDQHAKKIKHDIFIAYFGDSVQNIYDTGVGTKLNQLHPTLSNVFKMYNRRSYSEIIDVANSVRNDEIVQKSIYSDSGGGSVKFYYGKSEEVSEFIGMCAKKWNAQNENTLHCMFATNQLVAEYSGFSKVYEVFKRAEVYQGIGYKQLNTELLSHDTVHLGKSQSLLFRLMKLYTEVRDERQPLRDIFPTDKYRDMSFHDLKLLITSLKSLDGNTLDELLIAIFNEYDTSNNQMYKLIIERIFDADEEVSYDGVLRFFLTSLYKTWDETLETKLIIQELLNMKIVELLNWFHYVHRNEKKKICYHTFHSTKGLEYENVAIILGKDFGQDKGLFETFFKEYGKSVDQISSKYEKGRNILYVAVTRAIKNLRILYIDDVGRDTG</sequence>
<dbReference type="PROSITE" id="PS51198">
    <property type="entry name" value="UVRD_HELICASE_ATP_BIND"/>
    <property type="match status" value="1"/>
</dbReference>
<dbReference type="Pfam" id="PF00580">
    <property type="entry name" value="UvrD-helicase"/>
    <property type="match status" value="1"/>
</dbReference>
<dbReference type="InterPro" id="IPR014016">
    <property type="entry name" value="UvrD-like_ATP-bd"/>
</dbReference>
<keyword evidence="3 5" id="KW-0347">Helicase</keyword>
<dbReference type="GO" id="GO:0005524">
    <property type="term" value="F:ATP binding"/>
    <property type="evidence" value="ECO:0007669"/>
    <property type="project" value="UniProtKB-UniRule"/>
</dbReference>
<dbReference type="Gene3D" id="3.40.50.300">
    <property type="entry name" value="P-loop containing nucleotide triphosphate hydrolases"/>
    <property type="match status" value="2"/>
</dbReference>
<evidence type="ECO:0000256" key="3">
    <source>
        <dbReference type="ARBA" id="ARBA00022806"/>
    </source>
</evidence>
<evidence type="ECO:0000256" key="5">
    <source>
        <dbReference type="PROSITE-ProRule" id="PRU00560"/>
    </source>
</evidence>
<accession>A0A174I3U0</accession>
<evidence type="ECO:0000313" key="7">
    <source>
        <dbReference type="EMBL" id="CUO79725.1"/>
    </source>
</evidence>
<dbReference type="RefSeq" id="WP_055299363.1">
    <property type="nucleotide sequence ID" value="NZ_BLYK01000018.1"/>
</dbReference>
<keyword evidence="4 5" id="KW-0067">ATP-binding</keyword>
<organism evidence="7 8">
    <name type="scientific">Anaerobutyricum hallii</name>
    <dbReference type="NCBI Taxonomy" id="39488"/>
    <lineage>
        <taxon>Bacteria</taxon>
        <taxon>Bacillati</taxon>
        <taxon>Bacillota</taxon>
        <taxon>Clostridia</taxon>
        <taxon>Lachnospirales</taxon>
        <taxon>Lachnospiraceae</taxon>
        <taxon>Anaerobutyricum</taxon>
    </lineage>
</organism>
<evidence type="ECO:0000256" key="4">
    <source>
        <dbReference type="ARBA" id="ARBA00022840"/>
    </source>
</evidence>
<evidence type="ECO:0000259" key="6">
    <source>
        <dbReference type="PROSITE" id="PS51198"/>
    </source>
</evidence>
<name>A0A174I3U0_9FIRM</name>
<evidence type="ECO:0000256" key="2">
    <source>
        <dbReference type="ARBA" id="ARBA00022801"/>
    </source>
</evidence>
<dbReference type="GO" id="GO:0043138">
    <property type="term" value="F:3'-5' DNA helicase activity"/>
    <property type="evidence" value="ECO:0007669"/>
    <property type="project" value="TreeGrafter"/>
</dbReference>
<dbReference type="SUPFAM" id="SSF52540">
    <property type="entry name" value="P-loop containing nucleoside triphosphate hydrolases"/>
    <property type="match status" value="1"/>
</dbReference>
<dbReference type="EMBL" id="CYZL01000025">
    <property type="protein sequence ID" value="CUO79725.1"/>
    <property type="molecule type" value="Genomic_DNA"/>
</dbReference>
<dbReference type="GO" id="GO:0000725">
    <property type="term" value="P:recombinational repair"/>
    <property type="evidence" value="ECO:0007669"/>
    <property type="project" value="TreeGrafter"/>
</dbReference>
<evidence type="ECO:0000313" key="8">
    <source>
        <dbReference type="Proteomes" id="UP000095679"/>
    </source>
</evidence>
<dbReference type="InterPro" id="IPR027417">
    <property type="entry name" value="P-loop_NTPase"/>
</dbReference>
<feature type="domain" description="UvrD-like helicase ATP-binding" evidence="6">
    <location>
        <begin position="14"/>
        <end position="352"/>
    </location>
</feature>
<dbReference type="InterPro" id="IPR000212">
    <property type="entry name" value="DNA_helicase_UvrD/REP"/>
</dbReference>
<keyword evidence="2 5" id="KW-0378">Hydrolase</keyword>
<keyword evidence="1 5" id="KW-0547">Nucleotide-binding</keyword>
<gene>
    <name evidence="7" type="ORF">ERS852450_02441</name>
</gene>
<proteinExistence type="predicted"/>
<dbReference type="GO" id="GO:0016787">
    <property type="term" value="F:hydrolase activity"/>
    <property type="evidence" value="ECO:0007669"/>
    <property type="project" value="UniProtKB-UniRule"/>
</dbReference>
<feature type="binding site" evidence="5">
    <location>
        <begin position="35"/>
        <end position="42"/>
    </location>
    <ligand>
        <name>ATP</name>
        <dbReference type="ChEBI" id="CHEBI:30616"/>
    </ligand>
</feature>
<protein>
    <submittedName>
        <fullName evidence="7">DNA-dependent helicase II</fullName>
    </submittedName>
</protein>
<dbReference type="PANTHER" id="PTHR11070">
    <property type="entry name" value="UVRD / RECB / PCRA DNA HELICASE FAMILY MEMBER"/>
    <property type="match status" value="1"/>
</dbReference>
<dbReference type="PANTHER" id="PTHR11070:SF2">
    <property type="entry name" value="ATP-DEPENDENT DNA HELICASE SRS2"/>
    <property type="match status" value="1"/>
</dbReference>